<keyword evidence="3" id="KW-1185">Reference proteome</keyword>
<comment type="caution">
    <text evidence="2">The sequence shown here is derived from an EMBL/GenBank/DDBJ whole genome shotgun (WGS) entry which is preliminary data.</text>
</comment>
<gene>
    <name evidence="2" type="ORF">CTAM01_04192</name>
</gene>
<organism evidence="2 3">
    <name type="scientific">Colletotrichum tamarilloi</name>
    <dbReference type="NCBI Taxonomy" id="1209934"/>
    <lineage>
        <taxon>Eukaryota</taxon>
        <taxon>Fungi</taxon>
        <taxon>Dikarya</taxon>
        <taxon>Ascomycota</taxon>
        <taxon>Pezizomycotina</taxon>
        <taxon>Sordariomycetes</taxon>
        <taxon>Hypocreomycetidae</taxon>
        <taxon>Glomerellales</taxon>
        <taxon>Glomerellaceae</taxon>
        <taxon>Colletotrichum</taxon>
        <taxon>Colletotrichum acutatum species complex</taxon>
    </lineage>
</organism>
<feature type="compositionally biased region" description="Polar residues" evidence="1">
    <location>
        <begin position="1"/>
        <end position="11"/>
    </location>
</feature>
<evidence type="ECO:0000313" key="3">
    <source>
        <dbReference type="Proteomes" id="UP001227543"/>
    </source>
</evidence>
<reference evidence="2 3" key="1">
    <citation type="submission" date="2016-10" db="EMBL/GenBank/DDBJ databases">
        <title>The genome sequence of Colletotrichum fioriniae PJ7.</title>
        <authorList>
            <person name="Baroncelli R."/>
        </authorList>
    </citation>
    <scope>NUCLEOTIDE SEQUENCE [LARGE SCALE GENOMIC DNA]</scope>
    <source>
        <strain evidence="2 3">Tom-12</strain>
    </source>
</reference>
<dbReference type="EMBL" id="MLFU01000010">
    <property type="protein sequence ID" value="KAK1503962.1"/>
    <property type="molecule type" value="Genomic_DNA"/>
</dbReference>
<evidence type="ECO:0000256" key="1">
    <source>
        <dbReference type="SAM" id="MobiDB-lite"/>
    </source>
</evidence>
<name>A0ABQ9RI02_9PEZI</name>
<accession>A0ABQ9RI02</accession>
<feature type="region of interest" description="Disordered" evidence="1">
    <location>
        <begin position="1"/>
        <end position="41"/>
    </location>
</feature>
<dbReference type="RefSeq" id="XP_060384867.1">
    <property type="nucleotide sequence ID" value="XM_060520222.1"/>
</dbReference>
<dbReference type="GeneID" id="85404460"/>
<sequence length="85" mass="9043">MGQFGASQQEKSAIPPYPQPKPAPGQGLSHQTEGSMCYSESHGQSWRKGKLLSSVWYGLGQLSAFLPSSTASCNALCDKCSPSHN</sequence>
<dbReference type="Proteomes" id="UP001227543">
    <property type="component" value="Unassembled WGS sequence"/>
</dbReference>
<evidence type="ECO:0000313" key="2">
    <source>
        <dbReference type="EMBL" id="KAK1503962.1"/>
    </source>
</evidence>
<protein>
    <submittedName>
        <fullName evidence="2">Uncharacterized protein</fullName>
    </submittedName>
</protein>
<proteinExistence type="predicted"/>